<accession>A0ABV5JMI5</accession>
<protein>
    <recommendedName>
        <fullName evidence="4">Ribosomal protein L7/L12 C-terminal domain-containing protein</fullName>
    </recommendedName>
</protein>
<keyword evidence="3" id="KW-1185">Reference proteome</keyword>
<keyword evidence="1" id="KW-0472">Membrane</keyword>
<name>A0ABV5JMI5_9ACTN</name>
<evidence type="ECO:0008006" key="4">
    <source>
        <dbReference type="Google" id="ProtNLM"/>
    </source>
</evidence>
<comment type="caution">
    <text evidence="2">The sequence shown here is derived from an EMBL/GenBank/DDBJ whole genome shotgun (WGS) entry which is preliminary data.</text>
</comment>
<reference evidence="2 3" key="1">
    <citation type="submission" date="2024-09" db="EMBL/GenBank/DDBJ databases">
        <authorList>
            <person name="Sun Q."/>
            <person name="Mori K."/>
        </authorList>
    </citation>
    <scope>NUCLEOTIDE SEQUENCE [LARGE SCALE GENOMIC DNA]</scope>
    <source>
        <strain evidence="2 3">CCM 7659</strain>
    </source>
</reference>
<sequence length="129" mass="14003">MTSGGRSRGVQTVAYTAVTVIAGVGALVFLGFEVVEGGTTVVDVLWWSALAVLLLGSAAHQWWFAGRAADRSQHIVEEFTDSQVDSIAANSDGDIDTVRRLREARPGLSLRDAYELMQAHKRRHAPHDT</sequence>
<evidence type="ECO:0000256" key="1">
    <source>
        <dbReference type="SAM" id="Phobius"/>
    </source>
</evidence>
<dbReference type="Proteomes" id="UP001589700">
    <property type="component" value="Unassembled WGS sequence"/>
</dbReference>
<evidence type="ECO:0000313" key="3">
    <source>
        <dbReference type="Proteomes" id="UP001589700"/>
    </source>
</evidence>
<feature type="transmembrane region" description="Helical" evidence="1">
    <location>
        <begin position="12"/>
        <end position="32"/>
    </location>
</feature>
<dbReference type="EMBL" id="JBHMDY010000002">
    <property type="protein sequence ID" value="MFB9258934.1"/>
    <property type="molecule type" value="Genomic_DNA"/>
</dbReference>
<gene>
    <name evidence="2" type="ORF">ACFFVD_03895</name>
</gene>
<keyword evidence="1" id="KW-0812">Transmembrane</keyword>
<dbReference type="RefSeq" id="WP_380023066.1">
    <property type="nucleotide sequence ID" value="NZ_JBHMDY010000002.1"/>
</dbReference>
<feature type="transmembrane region" description="Helical" evidence="1">
    <location>
        <begin position="44"/>
        <end position="65"/>
    </location>
</feature>
<organism evidence="2 3">
    <name type="scientific">Dietzia aerolata</name>
    <dbReference type="NCBI Taxonomy" id="595984"/>
    <lineage>
        <taxon>Bacteria</taxon>
        <taxon>Bacillati</taxon>
        <taxon>Actinomycetota</taxon>
        <taxon>Actinomycetes</taxon>
        <taxon>Mycobacteriales</taxon>
        <taxon>Dietziaceae</taxon>
        <taxon>Dietzia</taxon>
    </lineage>
</organism>
<evidence type="ECO:0000313" key="2">
    <source>
        <dbReference type="EMBL" id="MFB9258934.1"/>
    </source>
</evidence>
<proteinExistence type="predicted"/>
<keyword evidence="1" id="KW-1133">Transmembrane helix</keyword>